<proteinExistence type="inferred from homology"/>
<dbReference type="InterPro" id="IPR029044">
    <property type="entry name" value="Nucleotide-diphossugar_trans"/>
</dbReference>
<dbReference type="PANTHER" id="PTHR46038:SF13">
    <property type="entry name" value="GLYCOSYLTRANSFERASE"/>
    <property type="match status" value="1"/>
</dbReference>
<evidence type="ECO:0000313" key="4">
    <source>
        <dbReference type="EMBL" id="KAF3327695.1"/>
    </source>
</evidence>
<keyword evidence="2" id="KW-0328">Glycosyltransferase</keyword>
<feature type="domain" description="Nucleotide-diphospho-sugar transferase" evidence="3">
    <location>
        <begin position="121"/>
        <end position="319"/>
    </location>
</feature>
<comment type="subcellular location">
    <subcellularLocation>
        <location evidence="2">Golgi apparatus membrane</location>
        <topology evidence="2">Single-pass type II membrane protein</topology>
    </subcellularLocation>
</comment>
<dbReference type="GO" id="GO:0000139">
    <property type="term" value="C:Golgi membrane"/>
    <property type="evidence" value="ECO:0007669"/>
    <property type="project" value="UniProtKB-SubCell"/>
</dbReference>
<comment type="caution">
    <text evidence="4">The sequence shown here is derived from an EMBL/GenBank/DDBJ whole genome shotgun (WGS) entry which is preliminary data.</text>
</comment>
<dbReference type="OrthoDB" id="601899at2759"/>
<keyword evidence="2" id="KW-0735">Signal-anchor</keyword>
<organism evidence="4 5">
    <name type="scientific">Carex littledalei</name>
    <dbReference type="NCBI Taxonomy" id="544730"/>
    <lineage>
        <taxon>Eukaryota</taxon>
        <taxon>Viridiplantae</taxon>
        <taxon>Streptophyta</taxon>
        <taxon>Embryophyta</taxon>
        <taxon>Tracheophyta</taxon>
        <taxon>Spermatophyta</taxon>
        <taxon>Magnoliopsida</taxon>
        <taxon>Liliopsida</taxon>
        <taxon>Poales</taxon>
        <taxon>Cyperaceae</taxon>
        <taxon>Cyperoideae</taxon>
        <taxon>Cariceae</taxon>
        <taxon>Carex</taxon>
        <taxon>Carex subgen. Euthyceras</taxon>
    </lineage>
</organism>
<evidence type="ECO:0000256" key="2">
    <source>
        <dbReference type="RuleBase" id="RU363055"/>
    </source>
</evidence>
<dbReference type="SUPFAM" id="SSF53448">
    <property type="entry name" value="Nucleotide-diphospho-sugar transferases"/>
    <property type="match status" value="1"/>
</dbReference>
<accession>A0A833QK56</accession>
<dbReference type="GO" id="GO:0016757">
    <property type="term" value="F:glycosyltransferase activity"/>
    <property type="evidence" value="ECO:0007669"/>
    <property type="project" value="UniProtKB-KW"/>
</dbReference>
<feature type="transmembrane region" description="Helical" evidence="2">
    <location>
        <begin position="12"/>
        <end position="32"/>
    </location>
</feature>
<keyword evidence="5" id="KW-1185">Reference proteome</keyword>
<dbReference type="InterPro" id="IPR044821">
    <property type="entry name" value="At1g28695/At4g15970-like"/>
</dbReference>
<evidence type="ECO:0000313" key="5">
    <source>
        <dbReference type="Proteomes" id="UP000623129"/>
    </source>
</evidence>
<protein>
    <recommendedName>
        <fullName evidence="2">Glycosyltransferase</fullName>
        <ecNumber evidence="2">2.4.2.-</ecNumber>
    </recommendedName>
</protein>
<dbReference type="Pfam" id="PF03407">
    <property type="entry name" value="Nucleotid_trans"/>
    <property type="match status" value="1"/>
</dbReference>
<dbReference type="InterPro" id="IPR005069">
    <property type="entry name" value="Nucl-diP-sugar_transferase"/>
</dbReference>
<keyword evidence="2 4" id="KW-0808">Transferase</keyword>
<gene>
    <name evidence="4" type="ORF">FCM35_KLT07813</name>
</gene>
<dbReference type="PANTHER" id="PTHR46038">
    <property type="entry name" value="EXPRESSED PROTEIN-RELATED"/>
    <property type="match status" value="1"/>
</dbReference>
<dbReference type="AlphaFoldDB" id="A0A833QK56"/>
<sequence>MLSENKSRSEAIWYVLLGAAIATGFLVSYFSITTEQSKTIHYLGLSNEAQLPPNCVCLNETENAPTNITETTFEDLLPLLQNASMDDNTIIFTEINDAFANPGSILDLFLESFHVGENIEHLLNHLIIIAMDQVSFERCKAIHHHCYLLKIDGANFESEKLYMTKGFVNLVWTKIKLMQRMVELGYNVIFTDLDVLWFRNILKIITVDYDITLSCDVYFGLPEFIGSFPNTGLFYVKSTRKNAEVLNYWYEARKRFPGKNEQSVFNDIKKELVDQFRTKMRFVETDYLSGFCNYGKDLNKVYTMQSNCCVGLKNKLNDLSGILDDWKKYKALSNVEKRNGKFTWTFPRICSHKH</sequence>
<reference evidence="4" key="1">
    <citation type="submission" date="2020-01" db="EMBL/GenBank/DDBJ databases">
        <title>Genome sequence of Kobresia littledalei, the first chromosome-level genome in the family Cyperaceae.</title>
        <authorList>
            <person name="Qu G."/>
        </authorList>
    </citation>
    <scope>NUCLEOTIDE SEQUENCE</scope>
    <source>
        <strain evidence="4">C.B.Clarke</strain>
        <tissue evidence="4">Leaf</tissue>
    </source>
</reference>
<name>A0A833QK56_9POAL</name>
<dbReference type="GO" id="GO:0071555">
    <property type="term" value="P:cell wall organization"/>
    <property type="evidence" value="ECO:0007669"/>
    <property type="project" value="UniProtKB-KW"/>
</dbReference>
<dbReference type="EMBL" id="SWLB01000017">
    <property type="protein sequence ID" value="KAF3327695.1"/>
    <property type="molecule type" value="Genomic_DNA"/>
</dbReference>
<keyword evidence="2" id="KW-0812">Transmembrane</keyword>
<evidence type="ECO:0000259" key="3">
    <source>
        <dbReference type="Pfam" id="PF03407"/>
    </source>
</evidence>
<keyword evidence="2" id="KW-1133">Transmembrane helix</keyword>
<dbReference type="Proteomes" id="UP000623129">
    <property type="component" value="Unassembled WGS sequence"/>
</dbReference>
<comment type="similarity">
    <text evidence="1 2">Belongs to the glycosyltransferase 77 family.</text>
</comment>
<keyword evidence="2" id="KW-0472">Membrane</keyword>
<keyword evidence="2" id="KW-0333">Golgi apparatus</keyword>
<dbReference type="EC" id="2.4.2.-" evidence="2"/>
<keyword evidence="2" id="KW-0961">Cell wall biogenesis/degradation</keyword>
<evidence type="ECO:0000256" key="1">
    <source>
        <dbReference type="ARBA" id="ARBA00007033"/>
    </source>
</evidence>